<proteinExistence type="predicted"/>
<feature type="region of interest" description="Disordered" evidence="2">
    <location>
        <begin position="1"/>
        <end position="33"/>
    </location>
</feature>
<keyword evidence="1" id="KW-0175">Coiled coil</keyword>
<sequence length="160" mass="19015">MATVKTSLSGERSSSVRANEPGMFDPKSSSQDSRRPCIITHLGLVQISKRQLQFAIRMAMEIWKGSLLRQRYLLNREIFQRQLQIASLRAADLEEERKDVLEKLVLWPMRHHSKWVKILLNYTEKSEIFSANWIWRKGKRKIFLGKRKIFLKRRKHVKNL</sequence>
<feature type="coiled-coil region" evidence="1">
    <location>
        <begin position="76"/>
        <end position="103"/>
    </location>
</feature>
<dbReference type="EMBL" id="JAWQEG010001949">
    <property type="protein sequence ID" value="KAK3875586.1"/>
    <property type="molecule type" value="Genomic_DNA"/>
</dbReference>
<dbReference type="AlphaFoldDB" id="A0AAE1KHK7"/>
<accession>A0AAE1KHK7</accession>
<organism evidence="3 4">
    <name type="scientific">Petrolisthes cinctipes</name>
    <name type="common">Flat porcelain crab</name>
    <dbReference type="NCBI Taxonomy" id="88211"/>
    <lineage>
        <taxon>Eukaryota</taxon>
        <taxon>Metazoa</taxon>
        <taxon>Ecdysozoa</taxon>
        <taxon>Arthropoda</taxon>
        <taxon>Crustacea</taxon>
        <taxon>Multicrustacea</taxon>
        <taxon>Malacostraca</taxon>
        <taxon>Eumalacostraca</taxon>
        <taxon>Eucarida</taxon>
        <taxon>Decapoda</taxon>
        <taxon>Pleocyemata</taxon>
        <taxon>Anomura</taxon>
        <taxon>Galatheoidea</taxon>
        <taxon>Porcellanidae</taxon>
        <taxon>Petrolisthes</taxon>
    </lineage>
</organism>
<comment type="caution">
    <text evidence="3">The sequence shown here is derived from an EMBL/GenBank/DDBJ whole genome shotgun (WGS) entry which is preliminary data.</text>
</comment>
<evidence type="ECO:0000313" key="3">
    <source>
        <dbReference type="EMBL" id="KAK3875586.1"/>
    </source>
</evidence>
<keyword evidence="4" id="KW-1185">Reference proteome</keyword>
<name>A0AAE1KHK7_PETCI</name>
<evidence type="ECO:0000313" key="4">
    <source>
        <dbReference type="Proteomes" id="UP001286313"/>
    </source>
</evidence>
<dbReference type="Proteomes" id="UP001286313">
    <property type="component" value="Unassembled WGS sequence"/>
</dbReference>
<evidence type="ECO:0000256" key="2">
    <source>
        <dbReference type="SAM" id="MobiDB-lite"/>
    </source>
</evidence>
<gene>
    <name evidence="3" type="ORF">Pcinc_019545</name>
</gene>
<protein>
    <submittedName>
        <fullName evidence="3">Uncharacterized protein</fullName>
    </submittedName>
</protein>
<reference evidence="3" key="1">
    <citation type="submission" date="2023-10" db="EMBL/GenBank/DDBJ databases">
        <title>Genome assemblies of two species of porcelain crab, Petrolisthes cinctipes and Petrolisthes manimaculis (Anomura: Porcellanidae).</title>
        <authorList>
            <person name="Angst P."/>
        </authorList>
    </citation>
    <scope>NUCLEOTIDE SEQUENCE</scope>
    <source>
        <strain evidence="3">PB745_01</strain>
        <tissue evidence="3">Gill</tissue>
    </source>
</reference>
<evidence type="ECO:0000256" key="1">
    <source>
        <dbReference type="SAM" id="Coils"/>
    </source>
</evidence>
<feature type="compositionally biased region" description="Polar residues" evidence="2">
    <location>
        <begin position="1"/>
        <end position="17"/>
    </location>
</feature>